<dbReference type="EMBL" id="FQVT01000001">
    <property type="protein sequence ID" value="SHF55614.1"/>
    <property type="molecule type" value="Genomic_DNA"/>
</dbReference>
<name>A0A1M5CLH2_SALEC</name>
<gene>
    <name evidence="1" type="ORF">SAMN05444483_101579</name>
</gene>
<proteinExistence type="predicted"/>
<protein>
    <submittedName>
        <fullName evidence="1">Uncharacterized protein</fullName>
    </submittedName>
</protein>
<reference evidence="2" key="1">
    <citation type="submission" date="2016-11" db="EMBL/GenBank/DDBJ databases">
        <authorList>
            <person name="Varghese N."/>
            <person name="Submissions S."/>
        </authorList>
    </citation>
    <scope>NUCLEOTIDE SEQUENCE [LARGE SCALE GENOMIC DNA]</scope>
    <source>
        <strain evidence="2">DSM 24579</strain>
    </source>
</reference>
<evidence type="ECO:0000313" key="1">
    <source>
        <dbReference type="EMBL" id="SHF55614.1"/>
    </source>
</evidence>
<accession>A0A1M5CLH2</accession>
<organism evidence="1 2">
    <name type="scientific">Salegentibacter echinorum</name>
    <dbReference type="NCBI Taxonomy" id="1073325"/>
    <lineage>
        <taxon>Bacteria</taxon>
        <taxon>Pseudomonadati</taxon>
        <taxon>Bacteroidota</taxon>
        <taxon>Flavobacteriia</taxon>
        <taxon>Flavobacteriales</taxon>
        <taxon>Flavobacteriaceae</taxon>
        <taxon>Salegentibacter</taxon>
    </lineage>
</organism>
<dbReference type="Proteomes" id="UP000183945">
    <property type="component" value="Unassembled WGS sequence"/>
</dbReference>
<sequence length="39" mass="4702">MALEEVNENNGINPIHPDLHYFSFRRQKENAPDEKSKWF</sequence>
<dbReference type="AlphaFoldDB" id="A0A1M5CLH2"/>
<evidence type="ECO:0000313" key="2">
    <source>
        <dbReference type="Proteomes" id="UP000183945"/>
    </source>
</evidence>
<keyword evidence="2" id="KW-1185">Reference proteome</keyword>